<keyword evidence="2" id="KW-1133">Transmembrane helix</keyword>
<feature type="transmembrane region" description="Helical" evidence="2">
    <location>
        <begin position="107"/>
        <end position="126"/>
    </location>
</feature>
<comment type="caution">
    <text evidence="3">The sequence shown here is derived from an EMBL/GenBank/DDBJ whole genome shotgun (WGS) entry which is preliminary data.</text>
</comment>
<keyword evidence="4" id="KW-1185">Reference proteome</keyword>
<name>A0ABW0WEE9_STRNO</name>
<protein>
    <recommendedName>
        <fullName evidence="5">DUF2335 domain-containing protein</fullName>
    </recommendedName>
</protein>
<accession>A0ABW0WEE9</accession>
<feature type="transmembrane region" description="Helical" evidence="2">
    <location>
        <begin position="82"/>
        <end position="101"/>
    </location>
</feature>
<feature type="compositionally biased region" description="Polar residues" evidence="1">
    <location>
        <begin position="142"/>
        <end position="154"/>
    </location>
</feature>
<feature type="region of interest" description="Disordered" evidence="1">
    <location>
        <begin position="142"/>
        <end position="161"/>
    </location>
</feature>
<keyword evidence="2" id="KW-0472">Membrane</keyword>
<evidence type="ECO:0000313" key="4">
    <source>
        <dbReference type="Proteomes" id="UP001596065"/>
    </source>
</evidence>
<dbReference type="Proteomes" id="UP001596065">
    <property type="component" value="Unassembled WGS sequence"/>
</dbReference>
<evidence type="ECO:0000256" key="1">
    <source>
        <dbReference type="SAM" id="MobiDB-lite"/>
    </source>
</evidence>
<keyword evidence="2" id="KW-0812">Transmembrane</keyword>
<evidence type="ECO:0008006" key="5">
    <source>
        <dbReference type="Google" id="ProtNLM"/>
    </source>
</evidence>
<evidence type="ECO:0000256" key="2">
    <source>
        <dbReference type="SAM" id="Phobius"/>
    </source>
</evidence>
<evidence type="ECO:0000313" key="3">
    <source>
        <dbReference type="EMBL" id="MFC5655136.1"/>
    </source>
</evidence>
<sequence length="161" mass="17534">MTTDELPAEPRPENDPVISAALQVAMQWKELDAAHLAAAMAAMEPSLRREHREQMVRLEMQREAAQQKQVERQQQRAHRRHVTELVVGAVVALAMLGSGVYVAPESWWLSTLLCGPSLLALVKIFVLRRSDPGDMAAVAGATRSSTNAAGQAQTPLPPPVV</sequence>
<gene>
    <name evidence="3" type="ORF">ACFP3J_06485</name>
</gene>
<reference evidence="4" key="1">
    <citation type="journal article" date="2019" name="Int. J. Syst. Evol. Microbiol.">
        <title>The Global Catalogue of Microorganisms (GCM) 10K type strain sequencing project: providing services to taxonomists for standard genome sequencing and annotation.</title>
        <authorList>
            <consortium name="The Broad Institute Genomics Platform"/>
            <consortium name="The Broad Institute Genome Sequencing Center for Infectious Disease"/>
            <person name="Wu L."/>
            <person name="Ma J."/>
        </authorList>
    </citation>
    <scope>NUCLEOTIDE SEQUENCE [LARGE SCALE GENOMIC DNA]</scope>
    <source>
        <strain evidence="4">KCTC 5701</strain>
    </source>
</reference>
<proteinExistence type="predicted"/>
<dbReference type="EMBL" id="JBHSOE010000007">
    <property type="protein sequence ID" value="MFC5655136.1"/>
    <property type="molecule type" value="Genomic_DNA"/>
</dbReference>
<dbReference type="RefSeq" id="WP_344348227.1">
    <property type="nucleotide sequence ID" value="NZ_BAAASM010000014.1"/>
</dbReference>
<organism evidence="3 4">
    <name type="scientific">Streptomyces nogalater</name>
    <dbReference type="NCBI Taxonomy" id="38314"/>
    <lineage>
        <taxon>Bacteria</taxon>
        <taxon>Bacillati</taxon>
        <taxon>Actinomycetota</taxon>
        <taxon>Actinomycetes</taxon>
        <taxon>Kitasatosporales</taxon>
        <taxon>Streptomycetaceae</taxon>
        <taxon>Streptomyces</taxon>
    </lineage>
</organism>